<gene>
    <name evidence="1" type="ORF">HETSPECPRED_005726</name>
</gene>
<proteinExistence type="predicted"/>
<keyword evidence="2" id="KW-1185">Reference proteome</keyword>
<evidence type="ECO:0000313" key="2">
    <source>
        <dbReference type="Proteomes" id="UP000664521"/>
    </source>
</evidence>
<evidence type="ECO:0000313" key="1">
    <source>
        <dbReference type="EMBL" id="CAF9925031.1"/>
    </source>
</evidence>
<comment type="caution">
    <text evidence="1">The sequence shown here is derived from an EMBL/GenBank/DDBJ whole genome shotgun (WGS) entry which is preliminary data.</text>
</comment>
<reference evidence="1" key="1">
    <citation type="submission" date="2021-03" db="EMBL/GenBank/DDBJ databases">
        <authorList>
            <person name="Tagirdzhanova G."/>
        </authorList>
    </citation>
    <scope>NUCLEOTIDE SEQUENCE</scope>
</reference>
<name>A0A8H3FFD0_9LECA</name>
<dbReference type="OrthoDB" id="3045089at2759"/>
<accession>A0A8H3FFD0</accession>
<sequence length="135" mass="15563">MSFNIGDVVAVTKLAYDVYSKGFLVARGAPDQFRELVRELSVYKEALYRVQSQTENGSRLTYDDPVRALIKRCLQTLSDFGDFVGRYEQLEWSDRGHQILKRLSWAKEQSTIESFRAKFRDQQMMLHMVITAGSG</sequence>
<dbReference type="Proteomes" id="UP000664521">
    <property type="component" value="Unassembled WGS sequence"/>
</dbReference>
<dbReference type="PANTHER" id="PTHR38886:SF1">
    <property type="entry name" value="NACHT-NTPASE AND P-LOOP NTPASES N-TERMINAL DOMAIN-CONTAINING PROTEIN"/>
    <property type="match status" value="1"/>
</dbReference>
<dbReference type="EMBL" id="CAJPDS010000037">
    <property type="protein sequence ID" value="CAF9925031.1"/>
    <property type="molecule type" value="Genomic_DNA"/>
</dbReference>
<protein>
    <submittedName>
        <fullName evidence="1">Uncharacterized protein</fullName>
    </submittedName>
</protein>
<organism evidence="1 2">
    <name type="scientific">Heterodermia speciosa</name>
    <dbReference type="NCBI Taxonomy" id="116794"/>
    <lineage>
        <taxon>Eukaryota</taxon>
        <taxon>Fungi</taxon>
        <taxon>Dikarya</taxon>
        <taxon>Ascomycota</taxon>
        <taxon>Pezizomycotina</taxon>
        <taxon>Lecanoromycetes</taxon>
        <taxon>OSLEUM clade</taxon>
        <taxon>Lecanoromycetidae</taxon>
        <taxon>Caliciales</taxon>
        <taxon>Physciaceae</taxon>
        <taxon>Heterodermia</taxon>
    </lineage>
</organism>
<dbReference type="PANTHER" id="PTHR38886">
    <property type="entry name" value="SESA DOMAIN-CONTAINING PROTEIN"/>
    <property type="match status" value="1"/>
</dbReference>
<dbReference type="AlphaFoldDB" id="A0A8H3FFD0"/>